<organism evidence="3 4">
    <name type="scientific">Actinorhabdospora filicis</name>
    <dbReference type="NCBI Taxonomy" id="1785913"/>
    <lineage>
        <taxon>Bacteria</taxon>
        <taxon>Bacillati</taxon>
        <taxon>Actinomycetota</taxon>
        <taxon>Actinomycetes</taxon>
        <taxon>Micromonosporales</taxon>
        <taxon>Micromonosporaceae</taxon>
        <taxon>Actinorhabdospora</taxon>
    </lineage>
</organism>
<protein>
    <submittedName>
        <fullName evidence="3">Uncharacterized protein</fullName>
    </submittedName>
</protein>
<accession>A0A9W6WED4</accession>
<evidence type="ECO:0000256" key="1">
    <source>
        <dbReference type="SAM" id="MobiDB-lite"/>
    </source>
</evidence>
<proteinExistence type="predicted"/>
<comment type="caution">
    <text evidence="3">The sequence shown here is derived from an EMBL/GenBank/DDBJ whole genome shotgun (WGS) entry which is preliminary data.</text>
</comment>
<dbReference type="EMBL" id="BSTX01000007">
    <property type="protein sequence ID" value="GLZ81770.1"/>
    <property type="molecule type" value="Genomic_DNA"/>
</dbReference>
<dbReference type="Proteomes" id="UP001165079">
    <property type="component" value="Unassembled WGS sequence"/>
</dbReference>
<feature type="region of interest" description="Disordered" evidence="1">
    <location>
        <begin position="140"/>
        <end position="167"/>
    </location>
</feature>
<gene>
    <name evidence="3" type="ORF">Afil01_65770</name>
</gene>
<name>A0A9W6WED4_9ACTN</name>
<evidence type="ECO:0000256" key="2">
    <source>
        <dbReference type="SAM" id="Phobius"/>
    </source>
</evidence>
<evidence type="ECO:0000313" key="4">
    <source>
        <dbReference type="Proteomes" id="UP001165079"/>
    </source>
</evidence>
<feature type="transmembrane region" description="Helical" evidence="2">
    <location>
        <begin position="45"/>
        <end position="64"/>
    </location>
</feature>
<reference evidence="3" key="1">
    <citation type="submission" date="2023-03" db="EMBL/GenBank/DDBJ databases">
        <title>Actinorhabdospora filicis NBRC 111898.</title>
        <authorList>
            <person name="Ichikawa N."/>
            <person name="Sato H."/>
            <person name="Tonouchi N."/>
        </authorList>
    </citation>
    <scope>NUCLEOTIDE SEQUENCE</scope>
    <source>
        <strain evidence="3">NBRC 111898</strain>
    </source>
</reference>
<sequence>MGRTCSLTRDRVLRAMRWTHVAVGALTLLAAAGAVLAFGLESLPLALAALVLALAAAWTGMAASRFGGELRRARFFEPESRLGEAKAGAETWLPALTGAVAPGTGMVVLYLVIRRVGVRISHGTNGRRINWVLQFGSVEPEPGDGAEQRVEPPEPAAPESPVDGGRT</sequence>
<feature type="transmembrane region" description="Helical" evidence="2">
    <location>
        <begin position="21"/>
        <end position="39"/>
    </location>
</feature>
<keyword evidence="2" id="KW-0812">Transmembrane</keyword>
<dbReference type="RefSeq" id="WP_285667325.1">
    <property type="nucleotide sequence ID" value="NZ_BSTX01000007.1"/>
</dbReference>
<dbReference type="AlphaFoldDB" id="A0A9W6WED4"/>
<evidence type="ECO:0000313" key="3">
    <source>
        <dbReference type="EMBL" id="GLZ81770.1"/>
    </source>
</evidence>
<keyword evidence="2" id="KW-1133">Transmembrane helix</keyword>
<keyword evidence="2" id="KW-0472">Membrane</keyword>
<keyword evidence="4" id="KW-1185">Reference proteome</keyword>